<dbReference type="GO" id="GO:0003924">
    <property type="term" value="F:GTPase activity"/>
    <property type="evidence" value="ECO:0007669"/>
    <property type="project" value="InterPro"/>
</dbReference>
<dbReference type="SMART" id="SM00173">
    <property type="entry name" value="RAS"/>
    <property type="match status" value="1"/>
</dbReference>
<dbReference type="SMART" id="SM00174">
    <property type="entry name" value="RHO"/>
    <property type="match status" value="1"/>
</dbReference>
<gene>
    <name evidence="4" type="primary">RABX31</name>
</gene>
<sequence length="250" mass="28404">MNGSTKESTVKDTIFTWTNDNKYKIVLVGDSGVGKTSIFWMYIEEFFPDDVSELKVTMVDFKIKNIVIDNELIKLYIWDTAGQERYRALVSNYFKGTHGIILIFDICNQNSFESIKNSWINLCKEKSNDALFILVGNKSDLKEKRQVQEDKIQAFAQQNSLPYFEVSAFDGSNIIEAFDKMANDIKNKFFPKASKPKDTDLTSGSVQEESVQKEEAKQPAKNPNRQSVTLKNPSSNNLKKTAGKESNCNC</sequence>
<dbReference type="SMART" id="SM00175">
    <property type="entry name" value="RAB"/>
    <property type="match status" value="1"/>
</dbReference>
<dbReference type="CDD" id="cd00154">
    <property type="entry name" value="Rab"/>
    <property type="match status" value="1"/>
</dbReference>
<dbReference type="PROSITE" id="PS51420">
    <property type="entry name" value="RHO"/>
    <property type="match status" value="1"/>
</dbReference>
<dbReference type="SUPFAM" id="SSF52540">
    <property type="entry name" value="P-loop containing nucleoside triphosphate hydrolases"/>
    <property type="match status" value="1"/>
</dbReference>
<dbReference type="SMART" id="SM00177">
    <property type="entry name" value="ARF"/>
    <property type="match status" value="1"/>
</dbReference>
<dbReference type="InterPro" id="IPR027417">
    <property type="entry name" value="P-loop_NTPase"/>
</dbReference>
<proteinExistence type="evidence at transcript level"/>
<keyword evidence="2" id="KW-0342">GTP-binding</keyword>
<reference evidence="4" key="1">
    <citation type="journal article" date="2010" name="J. Eukaryot. Microbiol.">
        <title>Marked amplification and diversification of products of ras genes from rat brain, Rab GTPases, in the ciliates Tetrahymena thermophila and Paramecium tetraurelia.</title>
        <authorList>
            <person name="Saito-Nakano Y."/>
            <person name="Nakahara T."/>
            <person name="Nakano K."/>
            <person name="Nozaki T."/>
            <person name="Numata O."/>
        </authorList>
    </citation>
    <scope>NUCLEOTIDE SEQUENCE</scope>
</reference>
<accession>E1CB57</accession>
<evidence type="ECO:0000256" key="3">
    <source>
        <dbReference type="SAM" id="MobiDB-lite"/>
    </source>
</evidence>
<evidence type="ECO:0000256" key="2">
    <source>
        <dbReference type="ARBA" id="ARBA00023134"/>
    </source>
</evidence>
<dbReference type="InterPro" id="IPR050227">
    <property type="entry name" value="Rab"/>
</dbReference>
<dbReference type="PROSITE" id="PS51421">
    <property type="entry name" value="RAS"/>
    <property type="match status" value="1"/>
</dbReference>
<keyword evidence="1" id="KW-0547">Nucleotide-binding</keyword>
<feature type="region of interest" description="Disordered" evidence="3">
    <location>
        <begin position="193"/>
        <end position="250"/>
    </location>
</feature>
<dbReference type="InterPro" id="IPR001806">
    <property type="entry name" value="Small_GTPase"/>
</dbReference>
<dbReference type="PANTHER" id="PTHR47977">
    <property type="entry name" value="RAS-RELATED PROTEIN RAB"/>
    <property type="match status" value="1"/>
</dbReference>
<dbReference type="FunFam" id="3.40.50.300:FF:001329">
    <property type="entry name" value="Small GTP-binding protein, putative"/>
    <property type="match status" value="1"/>
</dbReference>
<protein>
    <submittedName>
        <fullName evidence="4">Rab-family small GTPase RabX31</fullName>
    </submittedName>
</protein>
<evidence type="ECO:0000256" key="1">
    <source>
        <dbReference type="ARBA" id="ARBA00022741"/>
    </source>
</evidence>
<feature type="compositionally biased region" description="Polar residues" evidence="3">
    <location>
        <begin position="221"/>
        <end position="250"/>
    </location>
</feature>
<dbReference type="SMART" id="SM00176">
    <property type="entry name" value="RAN"/>
    <property type="match status" value="1"/>
</dbReference>
<dbReference type="Pfam" id="PF00071">
    <property type="entry name" value="Ras"/>
    <property type="match status" value="1"/>
</dbReference>
<dbReference type="GO" id="GO:0005525">
    <property type="term" value="F:GTP binding"/>
    <property type="evidence" value="ECO:0007669"/>
    <property type="project" value="UniProtKB-KW"/>
</dbReference>
<dbReference type="Gene3D" id="3.40.50.300">
    <property type="entry name" value="P-loop containing nucleotide triphosphate hydrolases"/>
    <property type="match status" value="1"/>
</dbReference>
<dbReference type="NCBIfam" id="TIGR00231">
    <property type="entry name" value="small_GTP"/>
    <property type="match status" value="1"/>
</dbReference>
<dbReference type="EMBL" id="AB365967">
    <property type="protein sequence ID" value="BAJ21347.1"/>
    <property type="molecule type" value="mRNA"/>
</dbReference>
<dbReference type="InterPro" id="IPR005225">
    <property type="entry name" value="Small_GTP-bd"/>
</dbReference>
<dbReference type="PRINTS" id="PR00449">
    <property type="entry name" value="RASTRNSFRMNG"/>
</dbReference>
<organism evidence="4">
    <name type="scientific">Tetrahymena thermophila</name>
    <dbReference type="NCBI Taxonomy" id="5911"/>
    <lineage>
        <taxon>Eukaryota</taxon>
        <taxon>Sar</taxon>
        <taxon>Alveolata</taxon>
        <taxon>Ciliophora</taxon>
        <taxon>Intramacronucleata</taxon>
        <taxon>Oligohymenophorea</taxon>
        <taxon>Hymenostomatida</taxon>
        <taxon>Tetrahymenina</taxon>
        <taxon>Tetrahymenidae</taxon>
        <taxon>Tetrahymena</taxon>
    </lineage>
</organism>
<evidence type="ECO:0000313" key="4">
    <source>
        <dbReference type="EMBL" id="BAJ21347.1"/>
    </source>
</evidence>
<dbReference type="PROSITE" id="PS51419">
    <property type="entry name" value="RAB"/>
    <property type="match status" value="1"/>
</dbReference>
<name>E1CB57_TETTH</name>
<dbReference type="AlphaFoldDB" id="E1CB57"/>